<feature type="transmembrane region" description="Helical" evidence="2">
    <location>
        <begin position="44"/>
        <end position="65"/>
    </location>
</feature>
<reference evidence="3" key="1">
    <citation type="submission" date="2021-01" db="EMBL/GenBank/DDBJ databases">
        <authorList>
            <person name="Corre E."/>
            <person name="Pelletier E."/>
            <person name="Niang G."/>
            <person name="Scheremetjew M."/>
            <person name="Finn R."/>
            <person name="Kale V."/>
            <person name="Holt S."/>
            <person name="Cochrane G."/>
            <person name="Meng A."/>
            <person name="Brown T."/>
            <person name="Cohen L."/>
        </authorList>
    </citation>
    <scope>NUCLEOTIDE SEQUENCE</scope>
    <source>
        <strain evidence="3">MM31A-1</strain>
    </source>
</reference>
<feature type="transmembrane region" description="Helical" evidence="2">
    <location>
        <begin position="327"/>
        <end position="348"/>
    </location>
</feature>
<protein>
    <recommendedName>
        <fullName evidence="4">Nickel/cobalt efflux system</fullName>
    </recommendedName>
</protein>
<keyword evidence="2" id="KW-0472">Membrane</keyword>
<keyword evidence="2" id="KW-1133">Transmembrane helix</keyword>
<gene>
    <name evidence="3" type="ORF">CDEB00056_LOCUS4574</name>
</gene>
<feature type="transmembrane region" description="Helical" evidence="2">
    <location>
        <begin position="253"/>
        <end position="274"/>
    </location>
</feature>
<dbReference type="EMBL" id="HBIO01006277">
    <property type="protein sequence ID" value="CAE0459733.1"/>
    <property type="molecule type" value="Transcribed_RNA"/>
</dbReference>
<proteinExistence type="predicted"/>
<evidence type="ECO:0000256" key="2">
    <source>
        <dbReference type="SAM" id="Phobius"/>
    </source>
</evidence>
<sequence length="354" mass="37853">MSSPLALVAIGIGMGVVHVLTGPDHLSALATLSANVGNFRAFQYGVRWGIGHSIGLVLVGSIFIIVSSKGGDEDEDDSIVIPELVESVCETFVGIFMLLLGIYGIVKAIKKKFSDGLDEEMQRAMMNTSMFDENMSSHSSLSKSHQTSSSSRSNSSFRATVDRRVGGTANASFDKRTVFANRTPSLSKMSGRNDTSPTELRPSVIDDEPLEFTMGNPTLSISGHSNSEFGTDHDHGHDHDHLPNMQDGKTKQILSVCIGIVHGVAGPGGVLGVIPAVQLHDAFLSTLYLGTFCVTSTLTMGCYAALYGSCTAKISASSSKFEFLMELFSACLSIFVGIVWLTLIHLGILHDIFP</sequence>
<feature type="compositionally biased region" description="Low complexity" evidence="1">
    <location>
        <begin position="136"/>
        <end position="156"/>
    </location>
</feature>
<feature type="transmembrane region" description="Helical" evidence="2">
    <location>
        <begin position="85"/>
        <end position="106"/>
    </location>
</feature>
<feature type="transmembrane region" description="Helical" evidence="2">
    <location>
        <begin position="286"/>
        <end position="306"/>
    </location>
</feature>
<dbReference type="PANTHER" id="PTHR33876">
    <property type="entry name" value="UNNAMED PRODUCT"/>
    <property type="match status" value="1"/>
</dbReference>
<evidence type="ECO:0008006" key="4">
    <source>
        <dbReference type="Google" id="ProtNLM"/>
    </source>
</evidence>
<dbReference type="AlphaFoldDB" id="A0A7S3PYR0"/>
<evidence type="ECO:0000313" key="3">
    <source>
        <dbReference type="EMBL" id="CAE0459733.1"/>
    </source>
</evidence>
<evidence type="ECO:0000256" key="1">
    <source>
        <dbReference type="SAM" id="MobiDB-lite"/>
    </source>
</evidence>
<organism evidence="3">
    <name type="scientific">Chaetoceros debilis</name>
    <dbReference type="NCBI Taxonomy" id="122233"/>
    <lineage>
        <taxon>Eukaryota</taxon>
        <taxon>Sar</taxon>
        <taxon>Stramenopiles</taxon>
        <taxon>Ochrophyta</taxon>
        <taxon>Bacillariophyta</taxon>
        <taxon>Coscinodiscophyceae</taxon>
        <taxon>Chaetocerotophycidae</taxon>
        <taxon>Chaetocerotales</taxon>
        <taxon>Chaetocerotaceae</taxon>
        <taxon>Chaetoceros</taxon>
    </lineage>
</organism>
<accession>A0A7S3PYR0</accession>
<feature type="region of interest" description="Disordered" evidence="1">
    <location>
        <begin position="134"/>
        <end position="161"/>
    </location>
</feature>
<keyword evidence="2" id="KW-0812">Transmembrane</keyword>
<feature type="transmembrane region" description="Helical" evidence="2">
    <location>
        <begin position="6"/>
        <end position="32"/>
    </location>
</feature>
<name>A0A7S3PYR0_9STRA</name>
<dbReference type="InterPro" id="IPR052776">
    <property type="entry name" value="Chloro_ReproSupport/MetalTrans"/>
</dbReference>
<dbReference type="PANTHER" id="PTHR33876:SF4">
    <property type="entry name" value="CHLOROPLAST PROTEIN FOR GROWTH AND FERTILITY 2"/>
    <property type="match status" value="1"/>
</dbReference>